<protein>
    <submittedName>
        <fullName evidence="5">Uncharacterized protein</fullName>
    </submittedName>
</protein>
<dbReference type="EMBL" id="KQ460729">
    <property type="protein sequence ID" value="KPJ12657.1"/>
    <property type="molecule type" value="Genomic_DNA"/>
</dbReference>
<proteinExistence type="inferred from homology"/>
<comment type="similarity">
    <text evidence="2">Belongs to the major royal jelly protein family.</text>
</comment>
<keyword evidence="3" id="KW-0964">Secreted</keyword>
<keyword evidence="6" id="KW-1185">Reference proteome</keyword>
<gene>
    <name evidence="5" type="ORF">RR48_00848</name>
</gene>
<dbReference type="InterPro" id="IPR017996">
    <property type="entry name" value="MRJP/yellow-related"/>
</dbReference>
<evidence type="ECO:0000256" key="2">
    <source>
        <dbReference type="ARBA" id="ARBA00009127"/>
    </source>
</evidence>
<name>A0A0N1IP63_PAPMA</name>
<dbReference type="Pfam" id="PF03022">
    <property type="entry name" value="MRJP"/>
    <property type="match status" value="1"/>
</dbReference>
<dbReference type="AlphaFoldDB" id="A0A0N1IP63"/>
<dbReference type="PANTHER" id="PTHR10009">
    <property type="entry name" value="PROTEIN YELLOW-RELATED"/>
    <property type="match status" value="1"/>
</dbReference>
<dbReference type="InParanoid" id="A0A0N1IP63"/>
<evidence type="ECO:0000256" key="1">
    <source>
        <dbReference type="ARBA" id="ARBA00004613"/>
    </source>
</evidence>
<evidence type="ECO:0000313" key="5">
    <source>
        <dbReference type="EMBL" id="KPJ12657.1"/>
    </source>
</evidence>
<dbReference type="STRING" id="76193.A0A0N1IP63"/>
<dbReference type="GO" id="GO:0005576">
    <property type="term" value="C:extracellular region"/>
    <property type="evidence" value="ECO:0007669"/>
    <property type="project" value="UniProtKB-SubCell"/>
</dbReference>
<dbReference type="Gene3D" id="2.120.10.30">
    <property type="entry name" value="TolB, C-terminal domain"/>
    <property type="match status" value="1"/>
</dbReference>
<dbReference type="PANTHER" id="PTHR10009:SF10">
    <property type="entry name" value="L-DOPACHROME TAUTOMERASE YELLOW-F-RELATED"/>
    <property type="match status" value="1"/>
</dbReference>
<evidence type="ECO:0000256" key="3">
    <source>
        <dbReference type="ARBA" id="ARBA00022525"/>
    </source>
</evidence>
<accession>A0A0N1IP63</accession>
<comment type="subcellular location">
    <subcellularLocation>
        <location evidence="1">Secreted</location>
    </subcellularLocation>
</comment>
<dbReference type="Proteomes" id="UP000053240">
    <property type="component" value="Unassembled WGS sequence"/>
</dbReference>
<evidence type="ECO:0000256" key="4">
    <source>
        <dbReference type="ARBA" id="ARBA00022729"/>
    </source>
</evidence>
<organism evidence="5 6">
    <name type="scientific">Papilio machaon</name>
    <name type="common">Old World swallowtail butterfly</name>
    <dbReference type="NCBI Taxonomy" id="76193"/>
    <lineage>
        <taxon>Eukaryota</taxon>
        <taxon>Metazoa</taxon>
        <taxon>Ecdysozoa</taxon>
        <taxon>Arthropoda</taxon>
        <taxon>Hexapoda</taxon>
        <taxon>Insecta</taxon>
        <taxon>Pterygota</taxon>
        <taxon>Neoptera</taxon>
        <taxon>Endopterygota</taxon>
        <taxon>Lepidoptera</taxon>
        <taxon>Glossata</taxon>
        <taxon>Ditrysia</taxon>
        <taxon>Papilionoidea</taxon>
        <taxon>Papilionidae</taxon>
        <taxon>Papilioninae</taxon>
        <taxon>Papilio</taxon>
    </lineage>
</organism>
<dbReference type="InterPro" id="IPR011042">
    <property type="entry name" value="6-blade_b-propeller_TolB-like"/>
</dbReference>
<keyword evidence="4" id="KW-0732">Signal</keyword>
<sequence>MYQSVWKFIGIGCSLLYREEDMYIGERGNNTQSGSHDYHAPSRIIFYANVAQDAILCWNIDTEMKPANVAIVAQDHNKLAYISDLKVIGDEVYVLVNQIPKFIYSRFDTNEYNYFIHR</sequence>
<reference evidence="5 6" key="1">
    <citation type="journal article" date="2015" name="Nat. Commun.">
        <title>Outbred genome sequencing and CRISPR/Cas9 gene editing in butterflies.</title>
        <authorList>
            <person name="Li X."/>
            <person name="Fan D."/>
            <person name="Zhang W."/>
            <person name="Liu G."/>
            <person name="Zhang L."/>
            <person name="Zhao L."/>
            <person name="Fang X."/>
            <person name="Chen L."/>
            <person name="Dong Y."/>
            <person name="Chen Y."/>
            <person name="Ding Y."/>
            <person name="Zhao R."/>
            <person name="Feng M."/>
            <person name="Zhu Y."/>
            <person name="Feng Y."/>
            <person name="Jiang X."/>
            <person name="Zhu D."/>
            <person name="Xiang H."/>
            <person name="Feng X."/>
            <person name="Li S."/>
            <person name="Wang J."/>
            <person name="Zhang G."/>
            <person name="Kronforst M.R."/>
            <person name="Wang W."/>
        </authorList>
    </citation>
    <scope>NUCLEOTIDE SEQUENCE [LARGE SCALE GENOMIC DNA]</scope>
    <source>
        <strain evidence="5">Ya'a_city_454_Pm</strain>
        <tissue evidence="5">Whole body</tissue>
    </source>
</reference>
<evidence type="ECO:0000313" key="6">
    <source>
        <dbReference type="Proteomes" id="UP000053240"/>
    </source>
</evidence>